<sequence length="143" mass="15409">MNRWFGIALAVAAVVIGVLAFGWKGAILALSLIVFWLLLQFSQLMKVMRTANESPLGHVSSALMLQSRLHPGMTLVQLIRLCRSLGVKVAPDTYRWADTGGDAVEVVLKGGKVTHWTLIRAQGDAVVDGVVNEVPPPPVDRAA</sequence>
<evidence type="ECO:0008006" key="4">
    <source>
        <dbReference type="Google" id="ProtNLM"/>
    </source>
</evidence>
<feature type="transmembrane region" description="Helical" evidence="1">
    <location>
        <begin position="6"/>
        <end position="39"/>
    </location>
</feature>
<keyword evidence="1" id="KW-0472">Membrane</keyword>
<dbReference type="Proteomes" id="UP000574369">
    <property type="component" value="Unassembled WGS sequence"/>
</dbReference>
<keyword evidence="3" id="KW-1185">Reference proteome</keyword>
<evidence type="ECO:0000256" key="1">
    <source>
        <dbReference type="SAM" id="Phobius"/>
    </source>
</evidence>
<keyword evidence="1" id="KW-1133">Transmembrane helix</keyword>
<accession>A0ABR6GS08</accession>
<dbReference type="EMBL" id="JACHXO010000003">
    <property type="protein sequence ID" value="MBB3194859.1"/>
    <property type="molecule type" value="Genomic_DNA"/>
</dbReference>
<proteinExistence type="predicted"/>
<reference evidence="2 3" key="1">
    <citation type="submission" date="2020-08" db="EMBL/GenBank/DDBJ databases">
        <title>Genomic Encyclopedia of Type Strains, Phase III (KMG-III): the genomes of soil and plant-associated and newly described type strains.</title>
        <authorList>
            <person name="Whitman W."/>
        </authorList>
    </citation>
    <scope>NUCLEOTIDE SEQUENCE [LARGE SCALE GENOMIC DNA]</scope>
    <source>
        <strain evidence="2 3">CECT 7247</strain>
    </source>
</reference>
<dbReference type="RefSeq" id="WP_088452629.1">
    <property type="nucleotide sequence ID" value="NZ_JACHXO010000003.1"/>
</dbReference>
<organism evidence="2 3">
    <name type="scientific">Roseateles terrae</name>
    <dbReference type="NCBI Taxonomy" id="431060"/>
    <lineage>
        <taxon>Bacteria</taxon>
        <taxon>Pseudomonadati</taxon>
        <taxon>Pseudomonadota</taxon>
        <taxon>Betaproteobacteria</taxon>
        <taxon>Burkholderiales</taxon>
        <taxon>Sphaerotilaceae</taxon>
        <taxon>Roseateles</taxon>
    </lineage>
</organism>
<keyword evidence="1" id="KW-0812">Transmembrane</keyword>
<name>A0ABR6GS08_9BURK</name>
<comment type="caution">
    <text evidence="2">The sequence shown here is derived from an EMBL/GenBank/DDBJ whole genome shotgun (WGS) entry which is preliminary data.</text>
</comment>
<evidence type="ECO:0000313" key="3">
    <source>
        <dbReference type="Proteomes" id="UP000574369"/>
    </source>
</evidence>
<gene>
    <name evidence="2" type="ORF">FHS28_002255</name>
</gene>
<evidence type="ECO:0000313" key="2">
    <source>
        <dbReference type="EMBL" id="MBB3194859.1"/>
    </source>
</evidence>
<protein>
    <recommendedName>
        <fullName evidence="4">Glycerate kinase</fullName>
    </recommendedName>
</protein>